<keyword evidence="3" id="KW-1185">Reference proteome</keyword>
<name>A0AAD7U7G0_9STRA</name>
<gene>
    <name evidence="2" type="ORF">CTAYLR_001322</name>
</gene>
<protein>
    <recommendedName>
        <fullName evidence="1">Phospholipase/carboxylesterase/thioesterase domain-containing protein</fullName>
    </recommendedName>
</protein>
<evidence type="ECO:0000313" key="3">
    <source>
        <dbReference type="Proteomes" id="UP001230188"/>
    </source>
</evidence>
<dbReference type="AlphaFoldDB" id="A0AAD7U7G0"/>
<dbReference type="InterPro" id="IPR003140">
    <property type="entry name" value="PLipase/COase/thioEstase"/>
</dbReference>
<accession>A0AAD7U7G0</accession>
<feature type="domain" description="Phospholipase/carboxylesterase/thioesterase" evidence="1">
    <location>
        <begin position="185"/>
        <end position="305"/>
    </location>
</feature>
<comment type="caution">
    <text evidence="2">The sequence shown here is derived from an EMBL/GenBank/DDBJ whole genome shotgun (WGS) entry which is preliminary data.</text>
</comment>
<evidence type="ECO:0000259" key="1">
    <source>
        <dbReference type="Pfam" id="PF02230"/>
    </source>
</evidence>
<dbReference type="GO" id="GO:0016787">
    <property type="term" value="F:hydrolase activity"/>
    <property type="evidence" value="ECO:0007669"/>
    <property type="project" value="InterPro"/>
</dbReference>
<organism evidence="2 3">
    <name type="scientific">Chrysophaeum taylorii</name>
    <dbReference type="NCBI Taxonomy" id="2483200"/>
    <lineage>
        <taxon>Eukaryota</taxon>
        <taxon>Sar</taxon>
        <taxon>Stramenopiles</taxon>
        <taxon>Ochrophyta</taxon>
        <taxon>Pelagophyceae</taxon>
        <taxon>Pelagomonadales</taxon>
        <taxon>Pelagomonadaceae</taxon>
        <taxon>Chrysophaeum</taxon>
    </lineage>
</organism>
<dbReference type="Proteomes" id="UP001230188">
    <property type="component" value="Unassembled WGS sequence"/>
</dbReference>
<proteinExistence type="predicted"/>
<sequence>MEFRVDGKRGACVRERIGLESRMVRILPQGTIVRVVEERDGRCRLGEGGWVSRKVLTSDREIALLSATAIVLAEERTHEVRVREGRLGHLDCKVVAISRRPTMGVVFAHGAASSTDDLLAPAKALILDHGLREAAIFLPEGPFGVQGLRAWWDPKTDDLGAVRTAASVRALFPARPLAPDLEPRADRKAVARAVNLFVDALRAASDLVTLGPAQMWFGGFDQGATLAFDVFRVLETPPAGLFLLSPTSLFSPGRLPSDTPVFLAHAQDDAIVPPLVATAALASLRAAGLRDIRVHTAPGGRDLSYHTLRALGRFLLRDDPPAPAEEGEAVPLVRAHLQRNPSFKQFLHKPTYLE</sequence>
<dbReference type="SUPFAM" id="SSF53474">
    <property type="entry name" value="alpha/beta-Hydrolases"/>
    <property type="match status" value="1"/>
</dbReference>
<evidence type="ECO:0000313" key="2">
    <source>
        <dbReference type="EMBL" id="KAJ8598478.1"/>
    </source>
</evidence>
<dbReference type="Gene3D" id="3.40.50.1820">
    <property type="entry name" value="alpha/beta hydrolase"/>
    <property type="match status" value="1"/>
</dbReference>
<dbReference type="InterPro" id="IPR029058">
    <property type="entry name" value="AB_hydrolase_fold"/>
</dbReference>
<dbReference type="Pfam" id="PF02230">
    <property type="entry name" value="Abhydrolase_2"/>
    <property type="match status" value="1"/>
</dbReference>
<reference evidence="2" key="1">
    <citation type="submission" date="2023-01" db="EMBL/GenBank/DDBJ databases">
        <title>Metagenome sequencing of chrysophaentin producing Chrysophaeum taylorii.</title>
        <authorList>
            <person name="Davison J."/>
            <person name="Bewley C."/>
        </authorList>
    </citation>
    <scope>NUCLEOTIDE SEQUENCE</scope>
    <source>
        <strain evidence="2">NIES-1699</strain>
    </source>
</reference>
<dbReference type="EMBL" id="JAQMWT010000671">
    <property type="protein sequence ID" value="KAJ8598478.1"/>
    <property type="molecule type" value="Genomic_DNA"/>
</dbReference>